<dbReference type="NCBIfam" id="TIGR00835">
    <property type="entry name" value="agcS"/>
    <property type="match status" value="1"/>
</dbReference>
<feature type="transmembrane region" description="Helical" evidence="8">
    <location>
        <begin position="302"/>
        <end position="323"/>
    </location>
</feature>
<feature type="transmembrane region" description="Helical" evidence="8">
    <location>
        <begin position="68"/>
        <end position="88"/>
    </location>
</feature>
<evidence type="ECO:0000256" key="8">
    <source>
        <dbReference type="RuleBase" id="RU363064"/>
    </source>
</evidence>
<dbReference type="Pfam" id="PF01235">
    <property type="entry name" value="Na_Ala_symp"/>
    <property type="match status" value="1"/>
</dbReference>
<name>A0A838Y5J0_9GAMM</name>
<dbReference type="Proteomes" id="UP000551848">
    <property type="component" value="Unassembled WGS sequence"/>
</dbReference>
<comment type="caution">
    <text evidence="9">The sequence shown here is derived from an EMBL/GenBank/DDBJ whole genome shotgun (WGS) entry which is preliminary data.</text>
</comment>
<dbReference type="EMBL" id="JACETL010000003">
    <property type="protein sequence ID" value="MBA4692249.1"/>
    <property type="molecule type" value="Genomic_DNA"/>
</dbReference>
<dbReference type="PRINTS" id="PR00175">
    <property type="entry name" value="NAALASMPORT"/>
</dbReference>
<feature type="transmembrane region" description="Helical" evidence="8">
    <location>
        <begin position="406"/>
        <end position="426"/>
    </location>
</feature>
<dbReference type="AlphaFoldDB" id="A0A838Y5J0"/>
<keyword evidence="8" id="KW-0769">Symport</keyword>
<keyword evidence="5 8" id="KW-0812">Transmembrane</keyword>
<feature type="transmembrane region" description="Helical" evidence="8">
    <location>
        <begin position="343"/>
        <end position="362"/>
    </location>
</feature>
<dbReference type="GO" id="GO:0005283">
    <property type="term" value="F:amino acid:sodium symporter activity"/>
    <property type="evidence" value="ECO:0007669"/>
    <property type="project" value="InterPro"/>
</dbReference>
<keyword evidence="7 8" id="KW-0472">Membrane</keyword>
<evidence type="ECO:0000256" key="4">
    <source>
        <dbReference type="ARBA" id="ARBA00022475"/>
    </source>
</evidence>
<evidence type="ECO:0000313" key="9">
    <source>
        <dbReference type="EMBL" id="MBA4692249.1"/>
    </source>
</evidence>
<keyword evidence="3 8" id="KW-0813">Transport</keyword>
<comment type="similarity">
    <text evidence="2 8">Belongs to the alanine or glycine:cation symporter (AGCS) (TC 2.A.25) family.</text>
</comment>
<proteinExistence type="inferred from homology"/>
<evidence type="ECO:0000313" key="10">
    <source>
        <dbReference type="Proteomes" id="UP000551848"/>
    </source>
</evidence>
<comment type="subcellular location">
    <subcellularLocation>
        <location evidence="8">Cell inner membrane</location>
        <topology evidence="8">Multi-pass membrane protein</topology>
    </subcellularLocation>
    <subcellularLocation>
        <location evidence="1">Cell membrane</location>
        <topology evidence="1">Multi-pass membrane protein</topology>
    </subcellularLocation>
</comment>
<gene>
    <name evidence="9" type="ORF">H2072_00715</name>
</gene>
<protein>
    <submittedName>
        <fullName evidence="9">Sodium:alanine symporter family protein</fullName>
    </submittedName>
</protein>
<evidence type="ECO:0000256" key="2">
    <source>
        <dbReference type="ARBA" id="ARBA00009261"/>
    </source>
</evidence>
<organism evidence="9 10">
    <name type="scientific">SAR86 cluster bacterium</name>
    <dbReference type="NCBI Taxonomy" id="2030880"/>
    <lineage>
        <taxon>Bacteria</taxon>
        <taxon>Pseudomonadati</taxon>
        <taxon>Pseudomonadota</taxon>
        <taxon>Gammaproteobacteria</taxon>
        <taxon>SAR86 cluster</taxon>
    </lineage>
</organism>
<reference evidence="9 10" key="1">
    <citation type="submission" date="2020-06" db="EMBL/GenBank/DDBJ databases">
        <title>Dysbiosis in marine aquaculture revealed through microbiome analysis: reverse ecology for environmental sustainability.</title>
        <authorList>
            <person name="Haro-Moreno J.M."/>
            <person name="Coutinho F.H."/>
            <person name="Zaragoza-Solas A."/>
            <person name="Picazo A."/>
            <person name="Almagro-Moreno S."/>
            <person name="Lopez-Perez M."/>
        </authorList>
    </citation>
    <scope>NUCLEOTIDE SEQUENCE [LARGE SCALE GENOMIC DNA]</scope>
    <source>
        <strain evidence="9">MCMED-G41</strain>
    </source>
</reference>
<evidence type="ECO:0000256" key="1">
    <source>
        <dbReference type="ARBA" id="ARBA00004651"/>
    </source>
</evidence>
<dbReference type="PANTHER" id="PTHR30330:SF3">
    <property type="entry name" value="TRANSCRIPTIONAL REGULATOR, LRP FAMILY"/>
    <property type="match status" value="1"/>
</dbReference>
<accession>A0A838Y5J0</accession>
<evidence type="ECO:0000256" key="7">
    <source>
        <dbReference type="ARBA" id="ARBA00023136"/>
    </source>
</evidence>
<feature type="transmembrane region" description="Helical" evidence="8">
    <location>
        <begin position="217"/>
        <end position="239"/>
    </location>
</feature>
<feature type="transmembrane region" description="Helical" evidence="8">
    <location>
        <begin position="181"/>
        <end position="205"/>
    </location>
</feature>
<feature type="transmembrane region" description="Helical" evidence="8">
    <location>
        <begin position="245"/>
        <end position="264"/>
    </location>
</feature>
<feature type="transmembrane region" description="Helical" evidence="8">
    <location>
        <begin position="383"/>
        <end position="400"/>
    </location>
</feature>
<evidence type="ECO:0000256" key="3">
    <source>
        <dbReference type="ARBA" id="ARBA00022448"/>
    </source>
</evidence>
<keyword evidence="6 8" id="KW-1133">Transmembrane helix</keyword>
<feature type="transmembrane region" description="Helical" evidence="8">
    <location>
        <begin position="94"/>
        <end position="117"/>
    </location>
</feature>
<dbReference type="PANTHER" id="PTHR30330">
    <property type="entry name" value="AGSS FAMILY TRANSPORTER, SODIUM-ALANINE"/>
    <property type="match status" value="1"/>
</dbReference>
<evidence type="ECO:0000256" key="5">
    <source>
        <dbReference type="ARBA" id="ARBA00022692"/>
    </source>
</evidence>
<dbReference type="GO" id="GO:0005886">
    <property type="term" value="C:plasma membrane"/>
    <property type="evidence" value="ECO:0007669"/>
    <property type="project" value="UniProtKB-SubCell"/>
</dbReference>
<keyword evidence="8" id="KW-0997">Cell inner membrane</keyword>
<feature type="transmembrane region" description="Helical" evidence="8">
    <location>
        <begin position="138"/>
        <end position="161"/>
    </location>
</feature>
<evidence type="ECO:0000256" key="6">
    <source>
        <dbReference type="ARBA" id="ARBA00022989"/>
    </source>
</evidence>
<dbReference type="Gene3D" id="1.20.1740.10">
    <property type="entry name" value="Amino acid/polyamine transporter I"/>
    <property type="match status" value="1"/>
</dbReference>
<keyword evidence="4" id="KW-1003">Cell membrane</keyword>
<sequence>MKNFINDLAGFVWTWNVPILVGSGVFFLIYSKLTPFKYLKHAFELILGKHSKEDDVGEVTHFQALTTALSGTIGLGNIAGVAIAIQLAGPGAIFWMWLTAVVGIATKFFTCTLSVMYRDVGEDGTVRGGPMYVIKNALPTSMMPLAYFFAAAGLIGALPGFQSNQLVQIIGDLPFFQIDNFNLIAGIILAGVTGAIILGGLIRIAKVSEWLVPLMSILYFGSVLVALILNLDSIFPAFKIIIEDAFTGSAVAGGSVIAVIIMGVRRGAHSNEAGIGTETLVHGSAKTSDPVKQGLVAMLGPIFDTLIMCTSTALLIIISGVWLESDSTGVTLTAEAFSALLGPLGYAVLFICVVSFGASTIFTYSFYGSACSQFLFGKKGVKIYQWVIILFVVVFAVIPIEAAINIIDISFALMAIPTLISSVWLAPKVIDKAREYFATLEKMPINN</sequence>
<dbReference type="InterPro" id="IPR001463">
    <property type="entry name" value="Na/Ala_symport"/>
</dbReference>
<feature type="transmembrane region" description="Helical" evidence="8">
    <location>
        <begin position="12"/>
        <end position="30"/>
    </location>
</feature>